<accession>A0A4R1N125</accession>
<dbReference type="AlphaFoldDB" id="A0A4R1N125"/>
<evidence type="ECO:0008006" key="4">
    <source>
        <dbReference type="Google" id="ProtNLM"/>
    </source>
</evidence>
<gene>
    <name evidence="2" type="ORF">BXY66_3502</name>
</gene>
<keyword evidence="1" id="KW-0175">Coiled coil</keyword>
<dbReference type="EMBL" id="SMGR01000004">
    <property type="protein sequence ID" value="TCK99798.1"/>
    <property type="molecule type" value="Genomic_DNA"/>
</dbReference>
<protein>
    <recommendedName>
        <fullName evidence="4">Capsular polysaccharide biosynthesis protein</fullName>
    </recommendedName>
</protein>
<organism evidence="2 3">
    <name type="scientific">Shimia isoporae</name>
    <dbReference type="NCBI Taxonomy" id="647720"/>
    <lineage>
        <taxon>Bacteria</taxon>
        <taxon>Pseudomonadati</taxon>
        <taxon>Pseudomonadota</taxon>
        <taxon>Alphaproteobacteria</taxon>
        <taxon>Rhodobacterales</taxon>
        <taxon>Roseobacteraceae</taxon>
    </lineage>
</organism>
<proteinExistence type="predicted"/>
<sequence>MSLLVLSVANMSSSNKVRFYLPEGLRQSAEAGEHNFLNKVAGVLRSADFEVVFEPPHLADPRRSGYSLFHMERPFTRNSVTIRRNYYYPFWQIERTHERWHWDVAKARFDPEGIDPDEALRFYRFWQKRLYDEPLHNLGHDGFVYVPLQGKILEKRSFQYCSPVEMIGHTLAQEPNRKVIAALHPKESYSEEEFAVLERLEAEYSQLELQMGGMEALLPRCDYVVSQNSSVAFAGFFFGKPCVLFGLIDFHHIAANVELLGVSEAFKTVRTSAPDYAPYVWWFLQKMSINAGRPEAEDRIRARFQTLGWPV</sequence>
<keyword evidence="3" id="KW-1185">Reference proteome</keyword>
<evidence type="ECO:0000256" key="1">
    <source>
        <dbReference type="SAM" id="Coils"/>
    </source>
</evidence>
<dbReference type="Proteomes" id="UP000295673">
    <property type="component" value="Unassembled WGS sequence"/>
</dbReference>
<feature type="coiled-coil region" evidence="1">
    <location>
        <begin position="190"/>
        <end position="217"/>
    </location>
</feature>
<comment type="caution">
    <text evidence="2">The sequence shown here is derived from an EMBL/GenBank/DDBJ whole genome shotgun (WGS) entry which is preliminary data.</text>
</comment>
<reference evidence="2 3" key="1">
    <citation type="submission" date="2019-03" db="EMBL/GenBank/DDBJ databases">
        <title>Genomic Encyclopedia of Archaeal and Bacterial Type Strains, Phase II (KMG-II): from individual species to whole genera.</title>
        <authorList>
            <person name="Goeker M."/>
        </authorList>
    </citation>
    <scope>NUCLEOTIDE SEQUENCE [LARGE SCALE GENOMIC DNA]</scope>
    <source>
        <strain evidence="2 3">DSM 26433</strain>
    </source>
</reference>
<name>A0A4R1N125_9RHOB</name>
<evidence type="ECO:0000313" key="3">
    <source>
        <dbReference type="Proteomes" id="UP000295673"/>
    </source>
</evidence>
<evidence type="ECO:0000313" key="2">
    <source>
        <dbReference type="EMBL" id="TCK99798.1"/>
    </source>
</evidence>